<evidence type="ECO:0000256" key="17">
    <source>
        <dbReference type="ARBA" id="ARBA00023303"/>
    </source>
</evidence>
<feature type="region of interest" description="Disordered" evidence="19">
    <location>
        <begin position="121"/>
        <end position="403"/>
    </location>
</feature>
<evidence type="ECO:0000256" key="16">
    <source>
        <dbReference type="ARBA" id="ARBA00023214"/>
    </source>
</evidence>
<evidence type="ECO:0000256" key="4">
    <source>
        <dbReference type="ARBA" id="ARBA00022448"/>
    </source>
</evidence>
<keyword evidence="14" id="KW-1015">Disulfide bond</keyword>
<evidence type="ECO:0000256" key="5">
    <source>
        <dbReference type="ARBA" id="ARBA00022475"/>
    </source>
</evidence>
<gene>
    <name evidence="21" type="primary">CLIC3</name>
</gene>
<keyword evidence="7" id="KW-0597">Phosphoprotein</keyword>
<dbReference type="CDD" id="cd03061">
    <property type="entry name" value="GST_N_CLIC"/>
    <property type="match status" value="1"/>
</dbReference>
<keyword evidence="8" id="KW-0812">Transmembrane</keyword>
<feature type="domain" description="CLIC N-terminal" evidence="20">
    <location>
        <begin position="6"/>
        <end position="90"/>
    </location>
</feature>
<keyword evidence="6" id="KW-0963">Cytoplasm</keyword>
<evidence type="ECO:0000256" key="1">
    <source>
        <dbReference type="ARBA" id="ARBA00004162"/>
    </source>
</evidence>
<evidence type="ECO:0000256" key="13">
    <source>
        <dbReference type="ARBA" id="ARBA00023136"/>
    </source>
</evidence>
<evidence type="ECO:0000256" key="9">
    <source>
        <dbReference type="ARBA" id="ARBA00022882"/>
    </source>
</evidence>
<comment type="catalytic activity">
    <reaction evidence="18">
        <text>chloride(in) = chloride(out)</text>
        <dbReference type="Rhea" id="RHEA:29823"/>
        <dbReference type="ChEBI" id="CHEBI:17996"/>
    </reaction>
</comment>
<organism evidence="21 22">
    <name type="scientific">Sus scrofa</name>
    <name type="common">Pig</name>
    <dbReference type="NCBI Taxonomy" id="9823"/>
    <lineage>
        <taxon>Eukaryota</taxon>
        <taxon>Metazoa</taxon>
        <taxon>Chordata</taxon>
        <taxon>Craniata</taxon>
        <taxon>Vertebrata</taxon>
        <taxon>Euteleostomi</taxon>
        <taxon>Mammalia</taxon>
        <taxon>Eutheria</taxon>
        <taxon>Laurasiatheria</taxon>
        <taxon>Artiodactyla</taxon>
        <taxon>Suina</taxon>
        <taxon>Suidae</taxon>
        <taxon>Sus</taxon>
    </lineage>
</organism>
<dbReference type="AlphaFoldDB" id="A0A8D1XIS7"/>
<comment type="subcellular location">
    <subcellularLocation>
        <location evidence="1">Cell membrane</location>
        <topology evidence="1">Single-pass membrane protein</topology>
    </subcellularLocation>
    <subcellularLocation>
        <location evidence="2">Cytoplasm</location>
    </subcellularLocation>
</comment>
<dbReference type="FunFam" id="3.40.30.10:FF:000170">
    <property type="entry name" value="Chloride intracellular channel 3"/>
    <property type="match status" value="1"/>
</dbReference>
<dbReference type="InterPro" id="IPR053823">
    <property type="entry name" value="CLIC_N"/>
</dbReference>
<proteinExistence type="inferred from homology"/>
<evidence type="ECO:0000256" key="8">
    <source>
        <dbReference type="ARBA" id="ARBA00022692"/>
    </source>
</evidence>
<evidence type="ECO:0000313" key="22">
    <source>
        <dbReference type="Proteomes" id="UP000694725"/>
    </source>
</evidence>
<evidence type="ECO:0000256" key="12">
    <source>
        <dbReference type="ARBA" id="ARBA00023065"/>
    </source>
</evidence>
<dbReference type="GO" id="GO:0005737">
    <property type="term" value="C:cytoplasm"/>
    <property type="evidence" value="ECO:0007669"/>
    <property type="project" value="UniProtKB-SubCell"/>
</dbReference>
<keyword evidence="4" id="KW-0813">Transport</keyword>
<dbReference type="GO" id="GO:0016491">
    <property type="term" value="F:oxidoreductase activity"/>
    <property type="evidence" value="ECO:0007669"/>
    <property type="project" value="UniProtKB-KW"/>
</dbReference>
<feature type="compositionally biased region" description="Basic residues" evidence="19">
    <location>
        <begin position="245"/>
        <end position="258"/>
    </location>
</feature>
<evidence type="ECO:0000256" key="3">
    <source>
        <dbReference type="ARBA" id="ARBA00007655"/>
    </source>
</evidence>
<dbReference type="GO" id="GO:0034707">
    <property type="term" value="C:chloride channel complex"/>
    <property type="evidence" value="ECO:0007669"/>
    <property type="project" value="UniProtKB-KW"/>
</dbReference>
<dbReference type="InterPro" id="IPR002946">
    <property type="entry name" value="CLIC"/>
</dbReference>
<keyword evidence="5" id="KW-1003">Cell membrane</keyword>
<dbReference type="Gene3D" id="3.40.30.10">
    <property type="entry name" value="Glutaredoxin"/>
    <property type="match status" value="1"/>
</dbReference>
<evidence type="ECO:0000313" key="21">
    <source>
        <dbReference type="Ensembl" id="ENSSSCP00065004604.1"/>
    </source>
</evidence>
<feature type="compositionally biased region" description="Pro residues" evidence="19">
    <location>
        <begin position="328"/>
        <end position="338"/>
    </location>
</feature>
<keyword evidence="11" id="KW-0560">Oxidoreductase</keyword>
<keyword evidence="10" id="KW-1133">Transmembrane helix</keyword>
<dbReference type="PANTHER" id="PTHR45476:SF7">
    <property type="entry name" value="CHLORIDE INTRACELLULAR CHANNEL 3"/>
    <property type="match status" value="1"/>
</dbReference>
<keyword evidence="9" id="KW-0851">Voltage-gated channel</keyword>
<sequence length="499" mass="52413">MAETAKLQLFVKASEDGESVGHCPSCQRLFMILLLKGVPFTLTTVDTRRCPDVLKDFAPGSQLPILLYDGEAKTDTLQIEEFLEETLGPPEFPSLAPRYRESTAAGNDVFHKFSAFIKNPLPAQDDGEEGLEPREAGGGGGAGGAGGGGVAPQALTSPSPRPSPVPAAAARPRQAGWLPARAPGARAGTGAAAARVPPPLSGRRPAHAGGLRPAAQAARRERERRRDGTGRAGRTPEETLTAPSARRRCARTSARRPSPRSCVASAATWTAPCRRKSSSTRARTAPRSWRPTGPPCAPASARLRRHGAHSPAAPYRHRLRVCVGTSRPPGPQGLPPPTATVSRAASHHSPEGQAERPVCGPPAQRAGAVRDGVRDSGTGLGSQTSQARAGRQDGRGGWELGPGWARAGLHSSVLPQVAGRQAGHPHLPQDLLSSSVWGLHQRGRAPAPRQPRPALPPPRPAQPPPASGLARQEQATREQSLGHLFRCCSPCPDGRRGNP</sequence>
<comment type="similarity">
    <text evidence="3">Belongs to the chloride channel CLIC family.</text>
</comment>
<dbReference type="InterPro" id="IPR036249">
    <property type="entry name" value="Thioredoxin-like_sf"/>
</dbReference>
<protein>
    <submittedName>
        <fullName evidence="21">Chloride intracellular channel 3</fullName>
    </submittedName>
</protein>
<name>A0A8D1XIS7_PIG</name>
<feature type="compositionally biased region" description="Low complexity" evidence="19">
    <location>
        <begin position="279"/>
        <end position="291"/>
    </location>
</feature>
<dbReference type="PRINTS" id="PR01263">
    <property type="entry name" value="INTCLCHANNEL"/>
</dbReference>
<dbReference type="PANTHER" id="PTHR45476">
    <property type="entry name" value="CHLORIDE INTRACELLULAR CHANNEL PROTEIN 6-RELATED"/>
    <property type="match status" value="1"/>
</dbReference>
<feature type="compositionally biased region" description="Gly residues" evidence="19">
    <location>
        <begin position="136"/>
        <end position="150"/>
    </location>
</feature>
<evidence type="ECO:0000256" key="14">
    <source>
        <dbReference type="ARBA" id="ARBA00023157"/>
    </source>
</evidence>
<reference evidence="21" key="1">
    <citation type="submission" date="2025-08" db="UniProtKB">
        <authorList>
            <consortium name="Ensembl"/>
        </authorList>
    </citation>
    <scope>IDENTIFICATION</scope>
</reference>
<evidence type="ECO:0000256" key="10">
    <source>
        <dbReference type="ARBA" id="ARBA00022989"/>
    </source>
</evidence>
<evidence type="ECO:0000256" key="2">
    <source>
        <dbReference type="ARBA" id="ARBA00004496"/>
    </source>
</evidence>
<accession>A0A8D1XIS7</accession>
<keyword evidence="15" id="KW-0869">Chloride channel</keyword>
<dbReference type="GO" id="GO:0005886">
    <property type="term" value="C:plasma membrane"/>
    <property type="evidence" value="ECO:0007669"/>
    <property type="project" value="UniProtKB-SubCell"/>
</dbReference>
<evidence type="ECO:0000259" key="20">
    <source>
        <dbReference type="Pfam" id="PF22441"/>
    </source>
</evidence>
<evidence type="ECO:0000256" key="6">
    <source>
        <dbReference type="ARBA" id="ARBA00022490"/>
    </source>
</evidence>
<dbReference type="GO" id="GO:0005254">
    <property type="term" value="F:chloride channel activity"/>
    <property type="evidence" value="ECO:0007669"/>
    <property type="project" value="UniProtKB-KW"/>
</dbReference>
<evidence type="ECO:0000256" key="18">
    <source>
        <dbReference type="ARBA" id="ARBA00024167"/>
    </source>
</evidence>
<keyword evidence="13" id="KW-0472">Membrane</keyword>
<feature type="region of interest" description="Disordered" evidence="19">
    <location>
        <begin position="439"/>
        <end position="499"/>
    </location>
</feature>
<feature type="compositionally biased region" description="Basic and acidic residues" evidence="19">
    <location>
        <begin position="218"/>
        <end position="237"/>
    </location>
</feature>
<keyword evidence="12" id="KW-0406">Ion transport</keyword>
<feature type="compositionally biased region" description="Low complexity" evidence="19">
    <location>
        <begin position="166"/>
        <end position="195"/>
    </location>
</feature>
<dbReference type="Ensembl" id="ENSSSCT00065011142.1">
    <property type="protein sequence ID" value="ENSSSCP00065004604.1"/>
    <property type="gene ID" value="ENSSSCG00065008317.1"/>
</dbReference>
<feature type="compositionally biased region" description="Pro residues" evidence="19">
    <location>
        <begin position="448"/>
        <end position="466"/>
    </location>
</feature>
<evidence type="ECO:0000256" key="7">
    <source>
        <dbReference type="ARBA" id="ARBA00022553"/>
    </source>
</evidence>
<dbReference type="Proteomes" id="UP000694725">
    <property type="component" value="Unplaced"/>
</dbReference>
<dbReference type="SUPFAM" id="SSF52833">
    <property type="entry name" value="Thioredoxin-like"/>
    <property type="match status" value="1"/>
</dbReference>
<evidence type="ECO:0000256" key="11">
    <source>
        <dbReference type="ARBA" id="ARBA00023002"/>
    </source>
</evidence>
<evidence type="ECO:0000256" key="15">
    <source>
        <dbReference type="ARBA" id="ARBA00023173"/>
    </source>
</evidence>
<keyword evidence="17" id="KW-0407">Ion channel</keyword>
<dbReference type="Pfam" id="PF22441">
    <property type="entry name" value="CLIC-like_N"/>
    <property type="match status" value="1"/>
</dbReference>
<keyword evidence="16" id="KW-0868">Chloride</keyword>
<evidence type="ECO:0000256" key="19">
    <source>
        <dbReference type="SAM" id="MobiDB-lite"/>
    </source>
</evidence>